<dbReference type="GeneID" id="40311824"/>
<dbReference type="RefSeq" id="XP_029218874.1">
    <property type="nucleotide sequence ID" value="XM_029365291.1"/>
</dbReference>
<reference evidence="2 3" key="1">
    <citation type="submission" date="2017-09" db="EMBL/GenBank/DDBJ databases">
        <title>Genome sequencing of Besnoitia besnoiti strain Bb-Ger1.</title>
        <authorList>
            <person name="Schares G."/>
            <person name="Venepally P."/>
            <person name="Lorenzi H.A."/>
        </authorList>
    </citation>
    <scope>NUCLEOTIDE SEQUENCE [LARGE SCALE GENOMIC DNA]</scope>
    <source>
        <strain evidence="2 3">Bb-Ger1</strain>
    </source>
</reference>
<evidence type="ECO:0000313" key="3">
    <source>
        <dbReference type="Proteomes" id="UP000224006"/>
    </source>
</evidence>
<evidence type="ECO:0000256" key="1">
    <source>
        <dbReference type="SAM" id="MobiDB-lite"/>
    </source>
</evidence>
<dbReference type="AlphaFoldDB" id="A0A2A9MA50"/>
<dbReference type="OrthoDB" id="333350at2759"/>
<feature type="compositionally biased region" description="Basic residues" evidence="1">
    <location>
        <begin position="68"/>
        <end position="86"/>
    </location>
</feature>
<accession>A0A2A9MA50</accession>
<feature type="compositionally biased region" description="Low complexity" evidence="1">
    <location>
        <begin position="42"/>
        <end position="54"/>
    </location>
</feature>
<name>A0A2A9MA50_BESBE</name>
<evidence type="ECO:0000313" key="2">
    <source>
        <dbReference type="EMBL" id="PFH34865.1"/>
    </source>
</evidence>
<organism evidence="2 3">
    <name type="scientific">Besnoitia besnoiti</name>
    <name type="common">Apicomplexan protozoan</name>
    <dbReference type="NCBI Taxonomy" id="94643"/>
    <lineage>
        <taxon>Eukaryota</taxon>
        <taxon>Sar</taxon>
        <taxon>Alveolata</taxon>
        <taxon>Apicomplexa</taxon>
        <taxon>Conoidasida</taxon>
        <taxon>Coccidia</taxon>
        <taxon>Eucoccidiorida</taxon>
        <taxon>Eimeriorina</taxon>
        <taxon>Sarcocystidae</taxon>
        <taxon>Besnoitia</taxon>
    </lineage>
</organism>
<protein>
    <submittedName>
        <fullName evidence="2">Uncharacterized protein</fullName>
    </submittedName>
</protein>
<feature type="compositionally biased region" description="Low complexity" evidence="1">
    <location>
        <begin position="567"/>
        <end position="576"/>
    </location>
</feature>
<feature type="compositionally biased region" description="Polar residues" evidence="1">
    <location>
        <begin position="21"/>
        <end position="33"/>
    </location>
</feature>
<feature type="compositionally biased region" description="Low complexity" evidence="1">
    <location>
        <begin position="189"/>
        <end position="205"/>
    </location>
</feature>
<feature type="region of interest" description="Disordered" evidence="1">
    <location>
        <begin position="181"/>
        <end position="218"/>
    </location>
</feature>
<comment type="caution">
    <text evidence="2">The sequence shown here is derived from an EMBL/GenBank/DDBJ whole genome shotgun (WGS) entry which is preliminary data.</text>
</comment>
<feature type="compositionally biased region" description="Polar residues" evidence="1">
    <location>
        <begin position="583"/>
        <end position="593"/>
    </location>
</feature>
<keyword evidence="3" id="KW-1185">Reference proteome</keyword>
<feature type="compositionally biased region" description="Low complexity" evidence="1">
    <location>
        <begin position="237"/>
        <end position="248"/>
    </location>
</feature>
<feature type="region of interest" description="Disordered" evidence="1">
    <location>
        <begin position="556"/>
        <end position="593"/>
    </location>
</feature>
<dbReference type="Proteomes" id="UP000224006">
    <property type="component" value="Chromosome VI"/>
</dbReference>
<dbReference type="KEGG" id="bbes:BESB_068980"/>
<dbReference type="EMBL" id="NWUJ01000006">
    <property type="protein sequence ID" value="PFH34865.1"/>
    <property type="molecule type" value="Genomic_DNA"/>
</dbReference>
<feature type="region of interest" description="Disordered" evidence="1">
    <location>
        <begin position="1"/>
        <end position="130"/>
    </location>
</feature>
<gene>
    <name evidence="2" type="ORF">BESB_068980</name>
</gene>
<dbReference type="VEuPathDB" id="ToxoDB:BESB_068980"/>
<proteinExistence type="predicted"/>
<sequence length="593" mass="59328">MSFEELMRRKREAQMAERMKQQQTLTAAASSRVSHPGPGVSAAASAAEGLARAARQPQGGWGRAAVATRRRTRRTCTRAAGRRRATRSSEGAESVPPRAAASRTRRGRPQDCCSADSRRGWSAAPAPREGEAARVCAKAERSWCKEPRQASCAGAAREGSCRAAAAACRLFVLRHAAAQELRCRRAPSRRGSGTAGAAAWRGGKAAPPPPVPAQAQLSAAASSSAAAVAQPRGLAKPASAAGAAKRPPAGQPSVQPAAGASLSVQAKSGSVARGGAQAKATAASALAGKAGQKVGVSPAARAQAAEGSPAQAVASKKATALAKPSGVAAASTAPGAAAAPAGASDAGDAKAISCALKNGDLGAYCRQLAAEVAAFHPLGSDAWPASLATASLGAEAFASLAEKLDVMSAHSDREMRERLLDIERTVAAVSTASSSAAAASSASGGAGAGAEGLCVRGVLEEILGPFLACALECAAPLDAAAARDAVIPFASMTFDELRDGVGAALGRTLTDVLGAPAEAAKGLGDPRQLSQALARLALWSDAMETRISSWANEFSKSTGKRPFAHPAAGAQGATAQLPKKLKATTSSVPATSE</sequence>
<feature type="region of interest" description="Disordered" evidence="1">
    <location>
        <begin position="237"/>
        <end position="261"/>
    </location>
</feature>